<evidence type="ECO:0000313" key="2">
    <source>
        <dbReference type="Proteomes" id="UP000812287"/>
    </source>
</evidence>
<sequence>MTSVGPYHSSHPHIRSTVQIQHLTEKSDQPTCNAYHALLVRMWTSNDQYDPPRSMHPH</sequence>
<dbReference type="Proteomes" id="UP000812287">
    <property type="component" value="Unassembled WGS sequence"/>
</dbReference>
<dbReference type="GeneID" id="66100139"/>
<reference evidence="1" key="1">
    <citation type="submission" date="2020-11" db="EMBL/GenBank/DDBJ databases">
        <title>Adaptations for nitrogen fixation in a non-lichenized fungal sporocarp promotes dispersal by wood-feeding termites.</title>
        <authorList>
            <consortium name="DOE Joint Genome Institute"/>
            <person name="Koch R.A."/>
            <person name="Yoon G."/>
            <person name="Arayal U."/>
            <person name="Lail K."/>
            <person name="Amirebrahimi M."/>
            <person name="Labutti K."/>
            <person name="Lipzen A."/>
            <person name="Riley R."/>
            <person name="Barry K."/>
            <person name="Henrissat B."/>
            <person name="Grigoriev I.V."/>
            <person name="Herr J.R."/>
            <person name="Aime M.C."/>
        </authorList>
    </citation>
    <scope>NUCLEOTIDE SEQUENCE</scope>
    <source>
        <strain evidence="1">MCA 3950</strain>
    </source>
</reference>
<protein>
    <submittedName>
        <fullName evidence="1">Uncharacterized protein</fullName>
    </submittedName>
</protein>
<name>A0A9P7VIW5_9AGAR</name>
<dbReference type="RefSeq" id="XP_043034680.1">
    <property type="nucleotide sequence ID" value="XM_043177852.1"/>
</dbReference>
<gene>
    <name evidence="1" type="ORF">BT62DRAFT_1011994</name>
</gene>
<organism evidence="1 2">
    <name type="scientific">Guyanagaster necrorhizus</name>
    <dbReference type="NCBI Taxonomy" id="856835"/>
    <lineage>
        <taxon>Eukaryota</taxon>
        <taxon>Fungi</taxon>
        <taxon>Dikarya</taxon>
        <taxon>Basidiomycota</taxon>
        <taxon>Agaricomycotina</taxon>
        <taxon>Agaricomycetes</taxon>
        <taxon>Agaricomycetidae</taxon>
        <taxon>Agaricales</taxon>
        <taxon>Marasmiineae</taxon>
        <taxon>Physalacriaceae</taxon>
        <taxon>Guyanagaster</taxon>
    </lineage>
</organism>
<dbReference type="AlphaFoldDB" id="A0A9P7VIW5"/>
<accession>A0A9P7VIW5</accession>
<dbReference type="EMBL" id="MU250563">
    <property type="protein sequence ID" value="KAG7441180.1"/>
    <property type="molecule type" value="Genomic_DNA"/>
</dbReference>
<comment type="caution">
    <text evidence="1">The sequence shown here is derived from an EMBL/GenBank/DDBJ whole genome shotgun (WGS) entry which is preliminary data.</text>
</comment>
<evidence type="ECO:0000313" key="1">
    <source>
        <dbReference type="EMBL" id="KAG7441180.1"/>
    </source>
</evidence>
<keyword evidence="2" id="KW-1185">Reference proteome</keyword>
<proteinExistence type="predicted"/>